<reference evidence="1 2" key="1">
    <citation type="submission" date="2020-07" db="EMBL/GenBank/DDBJ databases">
        <authorList>
            <person name="Feng H."/>
        </authorList>
    </citation>
    <scope>NUCLEOTIDE SEQUENCE [LARGE SCALE GENOMIC DNA]</scope>
    <source>
        <strain evidence="2">s-10</strain>
    </source>
</reference>
<sequence>MKIHSLINQGLVQCVMGRIPDPMECVLTVWARRKPKPVFKAFIELAKVLSPYPLKVFVDDVCSQTVMKISDDKQKNLNEAYEKYFSHYNCSVTFSSHLYERVYGDKVLLEILRLGQSITLNEFQRCLPQKKRDKYQSLQLDEILHCLLQLFLFKHIQSKSRVLLIGQFSQAIVALHRDVSEEPLSAVVLPKMEGLEGIEEYVLQIRGGF</sequence>
<protein>
    <submittedName>
        <fullName evidence="1">Uncharacterized protein</fullName>
    </submittedName>
</protein>
<gene>
    <name evidence="1" type="ORF">H1191_19425</name>
</gene>
<dbReference type="AlphaFoldDB" id="A0A7W1WUS2"/>
<comment type="caution">
    <text evidence="1">The sequence shown here is derived from an EMBL/GenBank/DDBJ whole genome shotgun (WGS) entry which is preliminary data.</text>
</comment>
<accession>A0A7W1WUS2</accession>
<dbReference type="EMBL" id="JACEIQ010000034">
    <property type="protein sequence ID" value="MBA4496435.1"/>
    <property type="molecule type" value="Genomic_DNA"/>
</dbReference>
<evidence type="ECO:0000313" key="2">
    <source>
        <dbReference type="Proteomes" id="UP000535491"/>
    </source>
</evidence>
<proteinExistence type="predicted"/>
<name>A0A7W1WUS2_9BACL</name>
<dbReference type="Proteomes" id="UP000535491">
    <property type="component" value="Unassembled WGS sequence"/>
</dbReference>
<keyword evidence="2" id="KW-1185">Reference proteome</keyword>
<evidence type="ECO:0000313" key="1">
    <source>
        <dbReference type="EMBL" id="MBA4496435.1"/>
    </source>
</evidence>
<dbReference type="RefSeq" id="WP_181754854.1">
    <property type="nucleotide sequence ID" value="NZ_JACEIQ010000034.1"/>
</dbReference>
<organism evidence="1 2">
    <name type="scientific">Paenactinomyces guangxiensis</name>
    <dbReference type="NCBI Taxonomy" id="1490290"/>
    <lineage>
        <taxon>Bacteria</taxon>
        <taxon>Bacillati</taxon>
        <taxon>Bacillota</taxon>
        <taxon>Bacilli</taxon>
        <taxon>Bacillales</taxon>
        <taxon>Thermoactinomycetaceae</taxon>
        <taxon>Paenactinomyces</taxon>
    </lineage>
</organism>